<sequence length="428" mass="48679">MPAQVILQPRPYASLPGKLLLLPLLPIQEPSKDLPSEIWTEILLHSLVSEVPGSTSWCWSLLSVCKTFRDIALPLIYSRVQISETHSLEKLYGRLQTADQKWDSIRRIPYSTPGRWVQTMDFSGLRFTGQQQALLLDSVLTSLFPLVPLLSELHINPSFVLSRRVLFSLCDRDGATNLRTLTGLTYVSPPSSRPEDDPFVQLLQCVPNLEQFELVGQGLEPVDYEWITPVEPPSMEYFRPLNLPKLRVLSLLSMHSSPLMLALLHSPLPALRKLTLTPYDDIPYPASLTSALITAHGHSLTSLLLFTLKSWPTRLRPSPDNLFSIAPKLRHLSLENPLPNLTLNEPHHLQILSIPRPRPEVWRALDRLFKYLPHLHVIRARDVKWIRTGISTVALSAGVQGEMREWKRRLARRHIRLLDGDWNEDSAA</sequence>
<organism evidence="1 2">
    <name type="scientific">Ephemerocybe angulata</name>
    <dbReference type="NCBI Taxonomy" id="980116"/>
    <lineage>
        <taxon>Eukaryota</taxon>
        <taxon>Fungi</taxon>
        <taxon>Dikarya</taxon>
        <taxon>Basidiomycota</taxon>
        <taxon>Agaricomycotina</taxon>
        <taxon>Agaricomycetes</taxon>
        <taxon>Agaricomycetidae</taxon>
        <taxon>Agaricales</taxon>
        <taxon>Agaricineae</taxon>
        <taxon>Psathyrellaceae</taxon>
        <taxon>Ephemerocybe</taxon>
    </lineage>
</organism>
<comment type="caution">
    <text evidence="1">The sequence shown here is derived from an EMBL/GenBank/DDBJ whole genome shotgun (WGS) entry which is preliminary data.</text>
</comment>
<evidence type="ECO:0000313" key="2">
    <source>
        <dbReference type="Proteomes" id="UP000521943"/>
    </source>
</evidence>
<reference evidence="1 2" key="1">
    <citation type="submission" date="2020-07" db="EMBL/GenBank/DDBJ databases">
        <title>Comparative genomics of pyrophilous fungi reveals a link between fire events and developmental genes.</title>
        <authorList>
            <consortium name="DOE Joint Genome Institute"/>
            <person name="Steindorff A.S."/>
            <person name="Carver A."/>
            <person name="Calhoun S."/>
            <person name="Stillman K."/>
            <person name="Liu H."/>
            <person name="Lipzen A."/>
            <person name="Pangilinan J."/>
            <person name="Labutti K."/>
            <person name="Bruns T.D."/>
            <person name="Grigoriev I.V."/>
        </authorList>
    </citation>
    <scope>NUCLEOTIDE SEQUENCE [LARGE SCALE GENOMIC DNA]</scope>
    <source>
        <strain evidence="1 2">CBS 144469</strain>
    </source>
</reference>
<dbReference type="AlphaFoldDB" id="A0A8H6M3K8"/>
<gene>
    <name evidence="1" type="ORF">DFP72DRAFT_1170442</name>
</gene>
<evidence type="ECO:0008006" key="3">
    <source>
        <dbReference type="Google" id="ProtNLM"/>
    </source>
</evidence>
<accession>A0A8H6M3K8</accession>
<name>A0A8H6M3K8_9AGAR</name>
<dbReference type="Gene3D" id="3.80.10.10">
    <property type="entry name" value="Ribonuclease Inhibitor"/>
    <property type="match status" value="1"/>
</dbReference>
<dbReference type="EMBL" id="JACGCI010000035">
    <property type="protein sequence ID" value="KAF6754323.1"/>
    <property type="molecule type" value="Genomic_DNA"/>
</dbReference>
<dbReference type="OrthoDB" id="2595178at2759"/>
<dbReference type="InterPro" id="IPR032675">
    <property type="entry name" value="LRR_dom_sf"/>
</dbReference>
<dbReference type="Proteomes" id="UP000521943">
    <property type="component" value="Unassembled WGS sequence"/>
</dbReference>
<protein>
    <recommendedName>
        <fullName evidence="3">F-box domain-containing protein</fullName>
    </recommendedName>
</protein>
<keyword evidence="2" id="KW-1185">Reference proteome</keyword>
<dbReference type="SUPFAM" id="SSF52047">
    <property type="entry name" value="RNI-like"/>
    <property type="match status" value="1"/>
</dbReference>
<proteinExistence type="predicted"/>
<evidence type="ECO:0000313" key="1">
    <source>
        <dbReference type="EMBL" id="KAF6754323.1"/>
    </source>
</evidence>